<evidence type="ECO:0008006" key="3">
    <source>
        <dbReference type="Google" id="ProtNLM"/>
    </source>
</evidence>
<name>A0A3A4R129_9BACT</name>
<reference evidence="1 2" key="1">
    <citation type="journal article" date="2017" name="ISME J.">
        <title>Energy and carbon metabolisms in a deep terrestrial subsurface fluid microbial community.</title>
        <authorList>
            <person name="Momper L."/>
            <person name="Jungbluth S.P."/>
            <person name="Lee M.D."/>
            <person name="Amend J.P."/>
        </authorList>
    </citation>
    <scope>NUCLEOTIDE SEQUENCE [LARGE SCALE GENOMIC DNA]</scope>
    <source>
        <strain evidence="1">SURF_26</strain>
    </source>
</reference>
<dbReference type="InterPro" id="IPR016186">
    <property type="entry name" value="C-type_lectin-like/link_sf"/>
</dbReference>
<comment type="caution">
    <text evidence="1">The sequence shown here is derived from an EMBL/GenBank/DDBJ whole genome shotgun (WGS) entry which is preliminary data.</text>
</comment>
<dbReference type="EMBL" id="QZJZ01000063">
    <property type="protein sequence ID" value="RJP58659.1"/>
    <property type="molecule type" value="Genomic_DNA"/>
</dbReference>
<dbReference type="Gene3D" id="3.10.100.10">
    <property type="entry name" value="Mannose-Binding Protein A, subunit A"/>
    <property type="match status" value="1"/>
</dbReference>
<protein>
    <recommendedName>
        <fullName evidence="3">PEP-CTERM sorting domain-containing protein</fullName>
    </recommendedName>
</protein>
<evidence type="ECO:0000313" key="2">
    <source>
        <dbReference type="Proteomes" id="UP000266426"/>
    </source>
</evidence>
<gene>
    <name evidence="1" type="ORF">C4541_07605</name>
</gene>
<dbReference type="InterPro" id="IPR016187">
    <property type="entry name" value="CTDL_fold"/>
</dbReference>
<organism evidence="1 2">
    <name type="scientific">Candidatus Auribacter fodinae</name>
    <dbReference type="NCBI Taxonomy" id="2093366"/>
    <lineage>
        <taxon>Bacteria</taxon>
        <taxon>Pseudomonadati</taxon>
        <taxon>Candidatus Auribacterota</taxon>
        <taxon>Candidatus Auribacteria</taxon>
        <taxon>Candidatus Auribacterales</taxon>
        <taxon>Candidatus Auribacteraceae</taxon>
        <taxon>Candidatus Auribacter</taxon>
    </lineage>
</organism>
<dbReference type="AlphaFoldDB" id="A0A3A4R129"/>
<dbReference type="SUPFAM" id="SSF56436">
    <property type="entry name" value="C-type lectin-like"/>
    <property type="match status" value="1"/>
</dbReference>
<evidence type="ECO:0000313" key="1">
    <source>
        <dbReference type="EMBL" id="RJP58659.1"/>
    </source>
</evidence>
<dbReference type="Proteomes" id="UP000266426">
    <property type="component" value="Unassembled WGS sequence"/>
</dbReference>
<accession>A0A3A4R129</accession>
<proteinExistence type="predicted"/>
<sequence>MWDYTNWRPGEPNDALGVRDERYLETFPSGNWNDITLDGENLVYAFIVEYVPKPIPEPITLVLFSSSLLILKLRKLFKFIS</sequence>